<dbReference type="SUPFAM" id="SSF46785">
    <property type="entry name" value="Winged helix' DNA-binding domain"/>
    <property type="match status" value="1"/>
</dbReference>
<dbReference type="InterPro" id="IPR018541">
    <property type="entry name" value="Ftsk_gamma"/>
</dbReference>
<evidence type="ECO:0000313" key="2">
    <source>
        <dbReference type="EMBL" id="HIU26889.1"/>
    </source>
</evidence>
<feature type="non-terminal residue" evidence="2">
    <location>
        <position position="1"/>
    </location>
</feature>
<organism evidence="2 3">
    <name type="scientific">Candidatus Fimisoma avicola</name>
    <dbReference type="NCBI Taxonomy" id="2840826"/>
    <lineage>
        <taxon>Bacteria</taxon>
        <taxon>Bacillati</taxon>
        <taxon>Bacillota</taxon>
        <taxon>Clostridia</taxon>
        <taxon>Eubacteriales</taxon>
        <taxon>Candidatus Fimisoma</taxon>
    </lineage>
</organism>
<dbReference type="InterPro" id="IPR050206">
    <property type="entry name" value="FtsK/SpoIIIE/SftA"/>
</dbReference>
<dbReference type="Pfam" id="PF09397">
    <property type="entry name" value="FtsK_gamma"/>
    <property type="match status" value="1"/>
</dbReference>
<evidence type="ECO:0000259" key="1">
    <source>
        <dbReference type="SMART" id="SM00843"/>
    </source>
</evidence>
<dbReference type="AlphaFoldDB" id="A0A9D1L6L2"/>
<dbReference type="Proteomes" id="UP000824091">
    <property type="component" value="Unassembled WGS sequence"/>
</dbReference>
<reference evidence="2" key="1">
    <citation type="submission" date="2020-10" db="EMBL/GenBank/DDBJ databases">
        <authorList>
            <person name="Gilroy R."/>
        </authorList>
    </citation>
    <scope>NUCLEOTIDE SEQUENCE</scope>
    <source>
        <strain evidence="2">11300</strain>
    </source>
</reference>
<dbReference type="PANTHER" id="PTHR22683:SF41">
    <property type="entry name" value="DNA TRANSLOCASE FTSK"/>
    <property type="match status" value="1"/>
</dbReference>
<dbReference type="InterPro" id="IPR036390">
    <property type="entry name" value="WH_DNA-bd_sf"/>
</dbReference>
<accession>A0A9D1L6L2</accession>
<feature type="domain" description="FtsK gamma" evidence="1">
    <location>
        <begin position="48"/>
        <end position="113"/>
    </location>
</feature>
<protein>
    <submittedName>
        <fullName evidence="2">DNA translocase FtsK</fullName>
    </submittedName>
</protein>
<proteinExistence type="predicted"/>
<dbReference type="InterPro" id="IPR036388">
    <property type="entry name" value="WH-like_DNA-bd_sf"/>
</dbReference>
<dbReference type="EMBL" id="DVMO01000008">
    <property type="protein sequence ID" value="HIU26889.1"/>
    <property type="molecule type" value="Genomic_DNA"/>
</dbReference>
<dbReference type="SMART" id="SM00843">
    <property type="entry name" value="Ftsk_gamma"/>
    <property type="match status" value="1"/>
</dbReference>
<evidence type="ECO:0000313" key="3">
    <source>
        <dbReference type="Proteomes" id="UP000824091"/>
    </source>
</evidence>
<gene>
    <name evidence="2" type="ORF">IAD16_00720</name>
</gene>
<dbReference type="PANTHER" id="PTHR22683">
    <property type="entry name" value="SPORULATION PROTEIN RELATED"/>
    <property type="match status" value="1"/>
</dbReference>
<dbReference type="Gene3D" id="1.10.10.10">
    <property type="entry name" value="Winged helix-like DNA-binding domain superfamily/Winged helix DNA-binding domain"/>
    <property type="match status" value="1"/>
</dbReference>
<comment type="caution">
    <text evidence="2">The sequence shown here is derived from an EMBL/GenBank/DDBJ whole genome shotgun (WGS) entry which is preliminary data.</text>
</comment>
<reference evidence="2" key="2">
    <citation type="journal article" date="2021" name="PeerJ">
        <title>Extensive microbial diversity within the chicken gut microbiome revealed by metagenomics and culture.</title>
        <authorList>
            <person name="Gilroy R."/>
            <person name="Ravi A."/>
            <person name="Getino M."/>
            <person name="Pursley I."/>
            <person name="Horton D.L."/>
            <person name="Alikhan N.F."/>
            <person name="Baker D."/>
            <person name="Gharbi K."/>
            <person name="Hall N."/>
            <person name="Watson M."/>
            <person name="Adriaenssens E.M."/>
            <person name="Foster-Nyarko E."/>
            <person name="Jarju S."/>
            <person name="Secka A."/>
            <person name="Antonio M."/>
            <person name="Oren A."/>
            <person name="Chaudhuri R.R."/>
            <person name="La Ragione R."/>
            <person name="Hildebrand F."/>
            <person name="Pallen M.J."/>
        </authorList>
    </citation>
    <scope>NUCLEOTIDE SEQUENCE</scope>
    <source>
        <strain evidence="2">11300</strain>
    </source>
</reference>
<name>A0A9D1L6L2_9FIRM</name>
<sequence>KPVRIQGTFISDNEVHKVIEYVKGQVENVDYNEDVLTRIEKTEHAGDGEDTDELLSDAIDLVVKSGQASVSMLQRRFRIGYNRAARIMDMMEARGIVAPQDGSRPRQVLLTEQELEQMKEDTQEI</sequence>